<feature type="region of interest" description="Disordered" evidence="1">
    <location>
        <begin position="1"/>
        <end position="42"/>
    </location>
</feature>
<gene>
    <name evidence="2" type="ORF">Ciccas_002770</name>
</gene>
<dbReference type="Proteomes" id="UP001626550">
    <property type="component" value="Unassembled WGS sequence"/>
</dbReference>
<feature type="compositionally biased region" description="Low complexity" evidence="1">
    <location>
        <begin position="20"/>
        <end position="29"/>
    </location>
</feature>
<proteinExistence type="predicted"/>
<evidence type="ECO:0000313" key="3">
    <source>
        <dbReference type="Proteomes" id="UP001626550"/>
    </source>
</evidence>
<evidence type="ECO:0000313" key="2">
    <source>
        <dbReference type="EMBL" id="KAL3318567.1"/>
    </source>
</evidence>
<reference evidence="2 3" key="1">
    <citation type="submission" date="2024-11" db="EMBL/GenBank/DDBJ databases">
        <title>Adaptive evolution of stress response genes in parasites aligns with host niche diversity.</title>
        <authorList>
            <person name="Hahn C."/>
            <person name="Resl P."/>
        </authorList>
    </citation>
    <scope>NUCLEOTIDE SEQUENCE [LARGE SCALE GENOMIC DNA]</scope>
    <source>
        <strain evidence="2">EGGRZ-B1_66</strain>
        <tissue evidence="2">Body</tissue>
    </source>
</reference>
<accession>A0ABD2QGW2</accession>
<keyword evidence="3" id="KW-1185">Reference proteome</keyword>
<dbReference type="AlphaFoldDB" id="A0ABD2QGW2"/>
<organism evidence="2 3">
    <name type="scientific">Cichlidogyrus casuarinus</name>
    <dbReference type="NCBI Taxonomy" id="1844966"/>
    <lineage>
        <taxon>Eukaryota</taxon>
        <taxon>Metazoa</taxon>
        <taxon>Spiralia</taxon>
        <taxon>Lophotrochozoa</taxon>
        <taxon>Platyhelminthes</taxon>
        <taxon>Monogenea</taxon>
        <taxon>Monopisthocotylea</taxon>
        <taxon>Dactylogyridea</taxon>
        <taxon>Ancyrocephalidae</taxon>
        <taxon>Cichlidogyrus</taxon>
    </lineage>
</organism>
<sequence length="62" mass="6959">MLSLEMEIMNPFYSHEDHGNSTNSSNSHDSASKEADISIEEIGLKSPKAADYSFEMDRKFST</sequence>
<dbReference type="EMBL" id="JBJKFK010000229">
    <property type="protein sequence ID" value="KAL3318567.1"/>
    <property type="molecule type" value="Genomic_DNA"/>
</dbReference>
<name>A0ABD2QGW2_9PLAT</name>
<protein>
    <submittedName>
        <fullName evidence="2">Uncharacterized protein</fullName>
    </submittedName>
</protein>
<evidence type="ECO:0000256" key="1">
    <source>
        <dbReference type="SAM" id="MobiDB-lite"/>
    </source>
</evidence>
<comment type="caution">
    <text evidence="2">The sequence shown here is derived from an EMBL/GenBank/DDBJ whole genome shotgun (WGS) entry which is preliminary data.</text>
</comment>